<dbReference type="EMBL" id="JFKE01000003">
    <property type="protein sequence ID" value="KAJ56222.1"/>
    <property type="molecule type" value="Genomic_DNA"/>
</dbReference>
<evidence type="ECO:0000256" key="1">
    <source>
        <dbReference type="ARBA" id="ARBA00004429"/>
    </source>
</evidence>
<feature type="transmembrane region" description="Helical" evidence="12">
    <location>
        <begin position="548"/>
        <end position="578"/>
    </location>
</feature>
<dbReference type="RefSeq" id="WP_035258891.1">
    <property type="nucleotide sequence ID" value="NZ_JFKE01000003.1"/>
</dbReference>
<keyword evidence="8 14" id="KW-0808">Transferase</keyword>
<dbReference type="SUPFAM" id="SSF53448">
    <property type="entry name" value="Nucleotide-diphospho-sugar transferases"/>
    <property type="match status" value="1"/>
</dbReference>
<dbReference type="InterPro" id="IPR050321">
    <property type="entry name" value="Glycosyltr_2/OpgH_subfam"/>
</dbReference>
<organism evidence="14 15">
    <name type="scientific">Actibacterium mucosum KCTC 23349</name>
    <dbReference type="NCBI Taxonomy" id="1454373"/>
    <lineage>
        <taxon>Bacteria</taxon>
        <taxon>Pseudomonadati</taxon>
        <taxon>Pseudomonadota</taxon>
        <taxon>Alphaproteobacteria</taxon>
        <taxon>Rhodobacterales</taxon>
        <taxon>Roseobacteraceae</taxon>
        <taxon>Actibacterium</taxon>
    </lineage>
</organism>
<dbReference type="Gene3D" id="3.90.550.10">
    <property type="entry name" value="Spore Coat Polysaccharide Biosynthesis Protein SpsA, Chain A"/>
    <property type="match status" value="1"/>
</dbReference>
<dbReference type="PANTHER" id="PTHR43867">
    <property type="entry name" value="CELLULOSE SYNTHASE CATALYTIC SUBUNIT A [UDP-FORMING]"/>
    <property type="match status" value="1"/>
</dbReference>
<evidence type="ECO:0000256" key="8">
    <source>
        <dbReference type="ARBA" id="ARBA00022679"/>
    </source>
</evidence>
<accession>A0A037ZKZ9</accession>
<evidence type="ECO:0000256" key="4">
    <source>
        <dbReference type="ARBA" id="ARBA00020585"/>
    </source>
</evidence>
<evidence type="ECO:0000256" key="10">
    <source>
        <dbReference type="ARBA" id="ARBA00022989"/>
    </source>
</evidence>
<evidence type="ECO:0000313" key="14">
    <source>
        <dbReference type="EMBL" id="KAJ56222.1"/>
    </source>
</evidence>
<gene>
    <name evidence="14" type="ORF">ACMU_10745</name>
</gene>
<keyword evidence="9 12" id="KW-0812">Transmembrane</keyword>
<evidence type="ECO:0000259" key="13">
    <source>
        <dbReference type="Pfam" id="PF13632"/>
    </source>
</evidence>
<feature type="domain" description="Glycosyltransferase 2-like" evidence="13">
    <location>
        <begin position="222"/>
        <end position="418"/>
    </location>
</feature>
<protein>
    <recommendedName>
        <fullName evidence="4">Glucans biosynthesis glucosyltransferase H</fullName>
    </recommendedName>
</protein>
<dbReference type="GO" id="GO:0005886">
    <property type="term" value="C:plasma membrane"/>
    <property type="evidence" value="ECO:0007669"/>
    <property type="project" value="UniProtKB-SubCell"/>
</dbReference>
<dbReference type="PANTHER" id="PTHR43867:SF5">
    <property type="entry name" value="GLUCANS BIOSYNTHESIS GLUCOSYLTRANSFERASE H"/>
    <property type="match status" value="1"/>
</dbReference>
<comment type="similarity">
    <text evidence="3">Belongs to the glycosyltransferase 2 family. OpgH subfamily.</text>
</comment>
<evidence type="ECO:0000256" key="5">
    <source>
        <dbReference type="ARBA" id="ARBA00022475"/>
    </source>
</evidence>
<evidence type="ECO:0000256" key="11">
    <source>
        <dbReference type="ARBA" id="ARBA00023136"/>
    </source>
</evidence>
<dbReference type="NCBIfam" id="NF003962">
    <property type="entry name" value="PRK05454.2-5"/>
    <property type="match status" value="1"/>
</dbReference>
<feature type="transmembrane region" description="Helical" evidence="12">
    <location>
        <begin position="80"/>
        <end position="105"/>
    </location>
</feature>
<dbReference type="STRING" id="1454373.ACMU_10745"/>
<comment type="pathway">
    <text evidence="2">Glycan metabolism; osmoregulated periplasmic glucan (OPG) biosynthesis.</text>
</comment>
<evidence type="ECO:0000256" key="6">
    <source>
        <dbReference type="ARBA" id="ARBA00022519"/>
    </source>
</evidence>
<dbReference type="AlphaFoldDB" id="A0A037ZKZ9"/>
<keyword evidence="15" id="KW-1185">Reference proteome</keyword>
<keyword evidence="5" id="KW-1003">Cell membrane</keyword>
<proteinExistence type="inferred from homology"/>
<keyword evidence="10 12" id="KW-1133">Transmembrane helix</keyword>
<keyword evidence="11 12" id="KW-0472">Membrane</keyword>
<evidence type="ECO:0000256" key="12">
    <source>
        <dbReference type="SAM" id="Phobius"/>
    </source>
</evidence>
<comment type="caution">
    <text evidence="14">The sequence shown here is derived from an EMBL/GenBank/DDBJ whole genome shotgun (WGS) entry which is preliminary data.</text>
</comment>
<reference evidence="14 15" key="1">
    <citation type="submission" date="2014-03" db="EMBL/GenBank/DDBJ databases">
        <title>Draft Genome Sequence of Actibacterium mucosum KCTC 23349, a Marine Alphaproteobacterium with Complex Ionic Requirements Isolated from Mediterranean Seawater at Malvarrosa Beach, Valencia, Spain.</title>
        <authorList>
            <person name="Arahal D.R."/>
            <person name="Shao Z."/>
            <person name="Lai Q."/>
            <person name="Pujalte M.J."/>
        </authorList>
    </citation>
    <scope>NUCLEOTIDE SEQUENCE [LARGE SCALE GENOMIC DNA]</scope>
    <source>
        <strain evidence="14 15">KCTC 23349</strain>
    </source>
</reference>
<dbReference type="InterPro" id="IPR029044">
    <property type="entry name" value="Nucleotide-diphossugar_trans"/>
</dbReference>
<dbReference type="Proteomes" id="UP000026249">
    <property type="component" value="Unassembled WGS sequence"/>
</dbReference>
<comment type="subcellular location">
    <subcellularLocation>
        <location evidence="1">Cell inner membrane</location>
        <topology evidence="1">Multi-pass membrane protein</topology>
    </subcellularLocation>
</comment>
<feature type="transmembrane region" description="Helical" evidence="12">
    <location>
        <begin position="447"/>
        <end position="471"/>
    </location>
</feature>
<keyword evidence="6" id="KW-0997">Cell inner membrane</keyword>
<dbReference type="InterPro" id="IPR001173">
    <property type="entry name" value="Glyco_trans_2-like"/>
</dbReference>
<name>A0A037ZKZ9_9RHOB</name>
<evidence type="ECO:0000313" key="15">
    <source>
        <dbReference type="Proteomes" id="UP000026249"/>
    </source>
</evidence>
<keyword evidence="7" id="KW-0328">Glycosyltransferase</keyword>
<feature type="transmembrane region" description="Helical" evidence="12">
    <location>
        <begin position="393"/>
        <end position="416"/>
    </location>
</feature>
<dbReference type="NCBIfam" id="NF003958">
    <property type="entry name" value="PRK05454.2-1"/>
    <property type="match status" value="1"/>
</dbReference>
<feature type="transmembrane region" description="Helical" evidence="12">
    <location>
        <begin position="44"/>
        <end position="68"/>
    </location>
</feature>
<evidence type="ECO:0000256" key="3">
    <source>
        <dbReference type="ARBA" id="ARBA00009337"/>
    </source>
</evidence>
<dbReference type="Pfam" id="PF13632">
    <property type="entry name" value="Glyco_trans_2_3"/>
    <property type="match status" value="1"/>
</dbReference>
<dbReference type="GO" id="GO:0016758">
    <property type="term" value="F:hexosyltransferase activity"/>
    <property type="evidence" value="ECO:0007669"/>
    <property type="project" value="TreeGrafter"/>
</dbReference>
<evidence type="ECO:0000256" key="7">
    <source>
        <dbReference type="ARBA" id="ARBA00022676"/>
    </source>
</evidence>
<evidence type="ECO:0000256" key="9">
    <source>
        <dbReference type="ARBA" id="ARBA00022692"/>
    </source>
</evidence>
<sequence>MPRDLRDPLALMPPHAPLEMPPQDLRAAPPLAVRAPAPSNRTRFWRLVVFGLAGLAMTALLAAIGNWLAMGGLMALEVMLLALIGLTGIWILISVSTALAGLHALAVPPRVARHDNVHRRMSTAILVPVYNETPREVFGNAAAMLQDLMRADPQGDYRFYILSDTQDEEATQAEAEGFAWLYARAPAAIPVHYRRRVPNIDRKVGNIADWVTQWGGAHEAMLVLDADSLMSGQAISSLVQELAADPGAGLIQSCPRLIGAESLFAQLQQFANAAYGFLLAEGLARWSGREGNYWGHNAIMRTRAFAGAAGLPHLRGRRGRDQMIWSHDFVEAALLRRAGWGVRFLTRPGGSYEETPATLIDHVLRDRRWCQGNLQHLRLLATRGLHPLSRYHLFHGAMAYLLSPAWFVLLVIWALLGTGQETSVIRYFSETNPLYPVWPELTRTQSVLFLAVMYGMLLAPKILGITVILTSRTRRRAFGGMRRFLPAALIELAMSIAYAPVQMVQQTVAVLRIALGLRVGWTPQNRSGGQYGLLTTAKFHALETVTGLALLAGIAFGIVSLWLLPIGLSLAIAVPLSAISGLNAMGRRGALIPAPEHIDPPAIRKAAEAERAMFGDTARPELAAE</sequence>
<evidence type="ECO:0000256" key="2">
    <source>
        <dbReference type="ARBA" id="ARBA00005001"/>
    </source>
</evidence>